<feature type="compositionally biased region" description="Polar residues" evidence="19">
    <location>
        <begin position="1666"/>
        <end position="1696"/>
    </location>
</feature>
<feature type="compositionally biased region" description="Low complexity" evidence="19">
    <location>
        <begin position="43"/>
        <end position="66"/>
    </location>
</feature>
<feature type="compositionally biased region" description="Polar residues" evidence="19">
    <location>
        <begin position="262"/>
        <end position="274"/>
    </location>
</feature>
<feature type="region of interest" description="Disordered" evidence="19">
    <location>
        <begin position="942"/>
        <end position="963"/>
    </location>
</feature>
<dbReference type="Gene3D" id="3.30.60.90">
    <property type="match status" value="1"/>
</dbReference>
<feature type="compositionally biased region" description="Polar residues" evidence="19">
    <location>
        <begin position="407"/>
        <end position="417"/>
    </location>
</feature>
<feature type="compositionally biased region" description="Polar residues" evidence="19">
    <location>
        <begin position="67"/>
        <end position="78"/>
    </location>
</feature>
<feature type="compositionally biased region" description="Polar residues" evidence="19">
    <location>
        <begin position="29"/>
        <end position="42"/>
    </location>
</feature>
<feature type="compositionally biased region" description="Polar residues" evidence="19">
    <location>
        <begin position="1907"/>
        <end position="1916"/>
    </location>
</feature>
<keyword evidence="11 17" id="KW-0103">Bromodomain</keyword>
<dbReference type="Gene3D" id="2.10.110.40">
    <property type="match status" value="1"/>
</dbReference>
<feature type="compositionally biased region" description="Polar residues" evidence="19">
    <location>
        <begin position="663"/>
        <end position="706"/>
    </location>
</feature>
<keyword evidence="10" id="KW-0805">Transcription regulation</keyword>
<keyword evidence="9" id="KW-0156">Chromatin regulator</keyword>
<comment type="catalytic activity">
    <reaction evidence="16">
        <text>L-lysyl-[protein] + acetyl-CoA = N(6)-acetyl-L-lysyl-[protein] + CoA + H(+)</text>
        <dbReference type="Rhea" id="RHEA:45948"/>
        <dbReference type="Rhea" id="RHEA-COMP:9752"/>
        <dbReference type="Rhea" id="RHEA-COMP:10731"/>
        <dbReference type="ChEBI" id="CHEBI:15378"/>
        <dbReference type="ChEBI" id="CHEBI:29969"/>
        <dbReference type="ChEBI" id="CHEBI:57287"/>
        <dbReference type="ChEBI" id="CHEBI:57288"/>
        <dbReference type="ChEBI" id="CHEBI:61930"/>
        <dbReference type="EC" id="2.3.1.48"/>
    </reaction>
</comment>
<feature type="compositionally biased region" description="Low complexity" evidence="19">
    <location>
        <begin position="106"/>
        <end position="119"/>
    </location>
</feature>
<evidence type="ECO:0000259" key="20">
    <source>
        <dbReference type="PROSITE" id="PS50014"/>
    </source>
</evidence>
<keyword evidence="4" id="KW-0808">Transferase</keyword>
<dbReference type="InterPro" id="IPR056484">
    <property type="entry name" value="PHD_P300"/>
</dbReference>
<gene>
    <name evidence="24" type="ORF">OKIOD_LOCUS16402</name>
</gene>
<dbReference type="EC" id="2.3.1.48" evidence="2"/>
<dbReference type="Gene3D" id="1.20.920.10">
    <property type="entry name" value="Bromodomain-like"/>
    <property type="match status" value="1"/>
</dbReference>
<evidence type="ECO:0000256" key="19">
    <source>
        <dbReference type="SAM" id="MobiDB-lite"/>
    </source>
</evidence>
<evidence type="ECO:0000256" key="7">
    <source>
        <dbReference type="ARBA" id="ARBA00022771"/>
    </source>
</evidence>
<dbReference type="PANTHER" id="PTHR13808:SF1">
    <property type="entry name" value="HISTONE ACETYLTRANSFERASE"/>
    <property type="match status" value="1"/>
</dbReference>
<feature type="compositionally biased region" description="Low complexity" evidence="19">
    <location>
        <begin position="275"/>
        <end position="298"/>
    </location>
</feature>
<evidence type="ECO:0000256" key="4">
    <source>
        <dbReference type="ARBA" id="ARBA00022679"/>
    </source>
</evidence>
<proteinExistence type="predicted"/>
<comment type="subcellular location">
    <subcellularLocation>
        <location evidence="1">Nucleus</location>
    </subcellularLocation>
</comment>
<keyword evidence="8 18" id="KW-0862">Zinc</keyword>
<keyword evidence="7 18" id="KW-0863">Zinc-finger</keyword>
<dbReference type="InterPro" id="IPR003101">
    <property type="entry name" value="KIX_dom"/>
</dbReference>
<accession>A0ABN7TCQ2</accession>
<dbReference type="Gene3D" id="1.10.246.20">
    <property type="entry name" value="Coactivator CBP, KIX domain"/>
    <property type="match status" value="1"/>
</dbReference>
<dbReference type="PROSITE" id="PS50134">
    <property type="entry name" value="ZF_TAZ"/>
    <property type="match status" value="2"/>
</dbReference>
<evidence type="ECO:0000256" key="13">
    <source>
        <dbReference type="ARBA" id="ARBA00023163"/>
    </source>
</evidence>
<dbReference type="Pfam" id="PF06001">
    <property type="entry name" value="RING_CBP-p300"/>
    <property type="match status" value="1"/>
</dbReference>
<dbReference type="Gene3D" id="3.30.40.10">
    <property type="entry name" value="Zinc/RING finger domain, C3HC4 (zinc finger)"/>
    <property type="match status" value="1"/>
</dbReference>
<dbReference type="Pfam" id="PF00439">
    <property type="entry name" value="Bromodomain"/>
    <property type="match status" value="1"/>
</dbReference>
<organism evidence="24 25">
    <name type="scientific">Oikopleura dioica</name>
    <name type="common">Tunicate</name>
    <dbReference type="NCBI Taxonomy" id="34765"/>
    <lineage>
        <taxon>Eukaryota</taxon>
        <taxon>Metazoa</taxon>
        <taxon>Chordata</taxon>
        <taxon>Tunicata</taxon>
        <taxon>Appendicularia</taxon>
        <taxon>Copelata</taxon>
        <taxon>Oikopleuridae</taxon>
        <taxon>Oikopleura</taxon>
    </lineage>
</organism>
<feature type="compositionally biased region" description="Basic and acidic residues" evidence="19">
    <location>
        <begin position="741"/>
        <end position="750"/>
    </location>
</feature>
<feature type="region of interest" description="Disordered" evidence="19">
    <location>
        <begin position="1255"/>
        <end position="1288"/>
    </location>
</feature>
<evidence type="ECO:0000256" key="8">
    <source>
        <dbReference type="ARBA" id="ARBA00022833"/>
    </source>
</evidence>
<evidence type="ECO:0000313" key="25">
    <source>
        <dbReference type="Proteomes" id="UP001158576"/>
    </source>
</evidence>
<feature type="domain" description="Bromo" evidence="20">
    <location>
        <begin position="775"/>
        <end position="847"/>
    </location>
</feature>
<feature type="compositionally biased region" description="Polar residues" evidence="19">
    <location>
        <begin position="616"/>
        <end position="632"/>
    </location>
</feature>
<evidence type="ECO:0000256" key="18">
    <source>
        <dbReference type="PROSITE-ProRule" id="PRU00203"/>
    </source>
</evidence>
<evidence type="ECO:0000313" key="24">
    <source>
        <dbReference type="EMBL" id="CAG5113539.1"/>
    </source>
</evidence>
<feature type="domain" description="TAZ-type" evidence="21">
    <location>
        <begin position="306"/>
        <end position="390"/>
    </location>
</feature>
<feature type="zinc finger region" description="TAZ-type" evidence="18">
    <location>
        <begin position="1440"/>
        <end position="1526"/>
    </location>
</feature>
<dbReference type="InterPro" id="IPR038547">
    <property type="entry name" value="RING_CBP-p300_sf"/>
</dbReference>
<feature type="domain" description="KIX" evidence="22">
    <location>
        <begin position="442"/>
        <end position="525"/>
    </location>
</feature>
<feature type="compositionally biased region" description="Pro residues" evidence="19">
    <location>
        <begin position="1559"/>
        <end position="1570"/>
    </location>
</feature>
<dbReference type="SMART" id="SM00291">
    <property type="entry name" value="ZnF_ZZ"/>
    <property type="match status" value="1"/>
</dbReference>
<evidence type="ECO:0000259" key="21">
    <source>
        <dbReference type="PROSITE" id="PS50134"/>
    </source>
</evidence>
<dbReference type="Gene3D" id="1.20.1020.10">
    <property type="entry name" value="TAZ domain"/>
    <property type="match status" value="2"/>
</dbReference>
<feature type="compositionally biased region" description="Low complexity" evidence="19">
    <location>
        <begin position="1595"/>
        <end position="1617"/>
    </location>
</feature>
<feature type="compositionally biased region" description="Low complexity" evidence="19">
    <location>
        <begin position="557"/>
        <end position="612"/>
    </location>
</feature>
<feature type="region of interest" description="Disordered" evidence="19">
    <location>
        <begin position="1889"/>
        <end position="1942"/>
    </location>
</feature>
<dbReference type="InterPro" id="IPR001487">
    <property type="entry name" value="Bromodomain"/>
</dbReference>
<feature type="zinc finger region" description="TAZ-type" evidence="18">
    <location>
        <begin position="306"/>
        <end position="390"/>
    </location>
</feature>
<feature type="region of interest" description="Disordered" evidence="19">
    <location>
        <begin position="393"/>
        <end position="445"/>
    </location>
</feature>
<evidence type="ECO:0000256" key="2">
    <source>
        <dbReference type="ARBA" id="ARBA00013184"/>
    </source>
</evidence>
<dbReference type="InterPro" id="IPR036427">
    <property type="entry name" value="Bromodomain-like_sf"/>
</dbReference>
<evidence type="ECO:0000256" key="10">
    <source>
        <dbReference type="ARBA" id="ARBA00023015"/>
    </source>
</evidence>
<keyword evidence="25" id="KW-1185">Reference proteome</keyword>
<dbReference type="Pfam" id="PF02172">
    <property type="entry name" value="KIX"/>
    <property type="match status" value="1"/>
</dbReference>
<evidence type="ECO:0000259" key="22">
    <source>
        <dbReference type="PROSITE" id="PS50952"/>
    </source>
</evidence>
<dbReference type="PRINTS" id="PR00503">
    <property type="entry name" value="BROMODOMAIN"/>
</dbReference>
<feature type="compositionally biased region" description="Low complexity" evidence="19">
    <location>
        <begin position="1889"/>
        <end position="1906"/>
    </location>
</feature>
<dbReference type="SUPFAM" id="SSF47040">
    <property type="entry name" value="Kix domain of CBP (creb binding protein)"/>
    <property type="match status" value="1"/>
</dbReference>
<feature type="region of interest" description="Disordered" evidence="19">
    <location>
        <begin position="1660"/>
        <end position="1696"/>
    </location>
</feature>
<dbReference type="CDD" id="cd15802">
    <property type="entry name" value="RING_CBP-p300"/>
    <property type="match status" value="1"/>
</dbReference>
<keyword evidence="14" id="KW-0539">Nucleus</keyword>
<dbReference type="SMART" id="SM01250">
    <property type="entry name" value="KAT11"/>
    <property type="match status" value="1"/>
</dbReference>
<dbReference type="SMART" id="SM00551">
    <property type="entry name" value="ZnF_TAZ"/>
    <property type="match status" value="2"/>
</dbReference>
<dbReference type="InterPro" id="IPR000197">
    <property type="entry name" value="Znf_TAZ"/>
</dbReference>
<dbReference type="InterPro" id="IPR013083">
    <property type="entry name" value="Znf_RING/FYVE/PHD"/>
</dbReference>
<evidence type="ECO:0000256" key="12">
    <source>
        <dbReference type="ARBA" id="ARBA00023159"/>
    </source>
</evidence>
<feature type="compositionally biased region" description="Low complexity" evidence="19">
    <location>
        <begin position="1"/>
        <end position="28"/>
    </location>
</feature>
<feature type="region of interest" description="Disordered" evidence="19">
    <location>
        <begin position="531"/>
        <end position="757"/>
    </location>
</feature>
<evidence type="ECO:0000259" key="23">
    <source>
        <dbReference type="PROSITE" id="PS51727"/>
    </source>
</evidence>
<reference evidence="24 25" key="1">
    <citation type="submission" date="2021-04" db="EMBL/GenBank/DDBJ databases">
        <authorList>
            <person name="Bliznina A."/>
        </authorList>
    </citation>
    <scope>NUCLEOTIDE SEQUENCE [LARGE SCALE GENOMIC DNA]</scope>
</reference>
<dbReference type="PROSITE" id="PS50014">
    <property type="entry name" value="BROMODOMAIN_2"/>
    <property type="match status" value="1"/>
</dbReference>
<evidence type="ECO:0000256" key="6">
    <source>
        <dbReference type="ARBA" id="ARBA00022737"/>
    </source>
</evidence>
<evidence type="ECO:0000256" key="5">
    <source>
        <dbReference type="ARBA" id="ARBA00022723"/>
    </source>
</evidence>
<keyword evidence="13" id="KW-0804">Transcription</keyword>
<dbReference type="InterPro" id="IPR031162">
    <property type="entry name" value="CBP_P300_HAT"/>
</dbReference>
<dbReference type="InterPro" id="IPR010303">
    <property type="entry name" value="RING_CBP-p300"/>
</dbReference>
<dbReference type="InterPro" id="IPR000433">
    <property type="entry name" value="Znf_ZZ"/>
</dbReference>
<feature type="domain" description="TAZ-type" evidence="21">
    <location>
        <begin position="1440"/>
        <end position="1526"/>
    </location>
</feature>
<evidence type="ECO:0000256" key="3">
    <source>
        <dbReference type="ARBA" id="ARBA00022481"/>
    </source>
</evidence>
<dbReference type="PROSITE" id="PS51727">
    <property type="entry name" value="CBP_P300_HAT"/>
    <property type="match status" value="1"/>
</dbReference>
<dbReference type="InterPro" id="IPR036529">
    <property type="entry name" value="KIX_dom_sf"/>
</dbReference>
<dbReference type="Proteomes" id="UP001158576">
    <property type="component" value="Chromosome 2"/>
</dbReference>
<sequence length="1942" mass="218779">MNPNWQNPQNPSNQNSGQSNGMSTNQNNVNPIGSSMNQFPSHQNNSMPTSSMSNSMPNHSMNQMMNGSNQYRPQQTNVPMPMPTPSPNRVITPSPSPGPSSYNIRSPAPAGVPPASSGQAMRVTTPNMNSFNPNMMGQMTPQNPQGFQGNFGNQPNQMRPNNTQQHVNTMLQSVAKPTMVQNQQGGMSNQMNQMPPGMQNQMRMQQMNMGNMNMMPNQMQMNPGMMHRPGGQVYGQPIGMNMPQNMRPMAPMNPRMAMTNGNHPNDGTMMVQSGPNQQMPNPNHNPNVPPNQQQLSNQANSTATQDPEKRKMIQNQLIILIHAAKCTKRNDAQGTQCQIPHCQTMKNVLEHLPSCQMAKNCPVQHCSSSRHIIAHWKQCKNQQCQVCQPLKHPSGGNDPNRAVQGNAAGNANEQGQRPPTADQPGQQPAQGGQNNTNNPNQVANGNWRADVNSELREHLVKKLVSAIFPGTDQTNNSTNANDERIVKLFSFARRVEEDMYNKATTREDYYHMLAEKIYKIQKELELKRNPAQNPAIAGGPSQGPNQGGMPRPPNPQFPGQNQQNPGQGQNPGMPQQGNQQQGGFQNNQGPGNMQQQPNQQPSGQPSWNQQNPGQPGAQTPGQMNSGKPGQNFMSPSTPNNQNQNQQMPNSNMVKSEPGVETKPNVQNTQQNPSKSFNNQQSNAGDVKPQINTTQSSFKNENGSMIKQENEEKPNMPPDAKPCPIKREAQSPAPSPSPVSKKQKEEVKEETDPGTLKKWSAQELRDMLMPIWRKVYEHQDAPPFQIPVDPVALGIPDYPEVVKNPMDLSTMNTKLEMGTYEEPWEFIKDMWLMFENAWLYNKKNSRVYRMCTKLKEEFLRAAEPAMRRNGFCCAQSLTWTALPLCCFGKTTCTISVGSWYYCYESDGTTGPAIPMNVPGPQFTEKIYYCEKCFGDAKGDTIATSSDPDNPALQPKTKFSKSKNDTRDFEPFQKCKRCGRKNHQICVLYKKEIWKDFICDFCQDNTSKRRKKNPFTAENLPETELSKFIEAKVNGYVTANDKNNEAGHVYIRTVFVGNKAVETRSGVRKEGETAGYPIAEKFKFRAKVLFAFEQIEGVDVCFFGLHVQEYDDKCPSPNQRRVYIGYLDSVKFFQPACLRTGVYHELIMGYLEYCRNLGYVWAHIWSCPPSEGDDYIFHCHPQEMKMPRSKRLCDWYRTILNKAQDRGVITEFKDIYSQAKDDGVVCATQMPYFDGDFWPTAIEDLIAEVLKEQAAEEAEMANDDGMYSDKAKSKKKNQKRNKNNKGGGDLMSKLNSLMERHKEVFFVIRMHSADSVPALPAIEDPDKDMPCDLMDGRDPFLNKARDEHWEFSTLRRTKYSSMCFLYTLHNPDNRFSSETFSCNNCDARITTRFHCKVCSDFDLCAKCNDAIGSQHEHQPLEKKVANNGIFGGNNDNDSMTSNEKRREGIQQCIQNLVHSAKCRDANCNRPNCQKMKKIIEHSKRCAKMKQKQKNNQQCNICKQFIALCCYHAKHCEEKSCKINYCAQIKQRLRMQQESTRRRQEKLMRRRMARPELEAPATPGPATPGPPTPSMGNPGTPNPNVASKGGMQGSSKLGQMQNNGKLGQQQNNPMQQQMHQYSSSPNMMNQRQMQYQGQGGAPTAAIKAANKVVQEAIQEGNKSMRDQYNPPQSMYNQIPQQNPPFRSQGYNMPTSQQQQQGTMFITQRPNNHNSPMNTQQQPQQHIDNTIKIIKESTDPKDPKILNVLKQNPQHVAQIFRDINPRNPNQTQNRVMISAPNNPQMQNQMSNMQPNMINAPRQMMQNQMRNWPQNQGPRMMMPNQMSNNMGNSQMYQMNQMGMMQSGTFGNQMNRVSMSNNGMQPNMMQNNMMSNGPMMGNGMGGGMGAQQNMMRPQQPQMMAQAPRFQQPGMSSGQSMMFNQGDPPLGQQPNADPSQSYAQTVDGL</sequence>
<feature type="compositionally biased region" description="Low complexity" evidence="19">
    <location>
        <begin position="633"/>
        <end position="652"/>
    </location>
</feature>
<dbReference type="InterPro" id="IPR013178">
    <property type="entry name" value="Histone_AcTrfase_Rtt109/CBP"/>
</dbReference>
<keyword evidence="5 18" id="KW-0479">Metal-binding</keyword>
<keyword evidence="6" id="KW-0677">Repeat</keyword>
<dbReference type="Pfam" id="PF02135">
    <property type="entry name" value="zf-TAZ"/>
    <property type="match status" value="2"/>
</dbReference>
<feature type="region of interest" description="Disordered" evidence="19">
    <location>
        <begin position="1532"/>
        <end position="1620"/>
    </location>
</feature>
<feature type="compositionally biased region" description="Basic and acidic residues" evidence="19">
    <location>
        <begin position="1536"/>
        <end position="1554"/>
    </location>
</feature>
<dbReference type="Pfam" id="PF08214">
    <property type="entry name" value="HAT_KAT11"/>
    <property type="match status" value="1"/>
</dbReference>
<dbReference type="SUPFAM" id="SSF47370">
    <property type="entry name" value="Bromodomain"/>
    <property type="match status" value="1"/>
</dbReference>
<keyword evidence="3" id="KW-0488">Methylation</keyword>
<feature type="compositionally biased region" description="Polar residues" evidence="19">
    <location>
        <begin position="1571"/>
        <end position="1582"/>
    </location>
</feature>
<dbReference type="SUPFAM" id="SSF57850">
    <property type="entry name" value="RING/U-box"/>
    <property type="match status" value="1"/>
</dbReference>
<evidence type="ECO:0000256" key="17">
    <source>
        <dbReference type="PROSITE-ProRule" id="PRU00035"/>
    </source>
</evidence>
<evidence type="ECO:0000256" key="14">
    <source>
        <dbReference type="ARBA" id="ARBA00023242"/>
    </source>
</evidence>
<evidence type="ECO:0000256" key="9">
    <source>
        <dbReference type="ARBA" id="ARBA00022853"/>
    </source>
</evidence>
<feature type="compositionally biased region" description="Low complexity" evidence="19">
    <location>
        <begin position="418"/>
        <end position="445"/>
    </location>
</feature>
<feature type="compositionally biased region" description="Polar residues" evidence="19">
    <location>
        <begin position="1925"/>
        <end position="1942"/>
    </location>
</feature>
<feature type="region of interest" description="Disordered" evidence="19">
    <location>
        <begin position="1"/>
        <end position="119"/>
    </location>
</feature>
<dbReference type="CDD" id="cd15557">
    <property type="entry name" value="PHD_CBP_p300"/>
    <property type="match status" value="1"/>
</dbReference>
<dbReference type="InterPro" id="IPR035898">
    <property type="entry name" value="TAZ_dom_sf"/>
</dbReference>
<dbReference type="InterPro" id="IPR043145">
    <property type="entry name" value="Znf_ZZ_sf"/>
</dbReference>
<protein>
    <recommendedName>
        <fullName evidence="2">histone acetyltransferase</fullName>
        <ecNumber evidence="2">2.3.1.48</ecNumber>
    </recommendedName>
</protein>
<dbReference type="SUPFAM" id="SSF57933">
    <property type="entry name" value="TAZ domain"/>
    <property type="match status" value="2"/>
</dbReference>
<evidence type="ECO:0000256" key="16">
    <source>
        <dbReference type="ARBA" id="ARBA00048017"/>
    </source>
</evidence>
<dbReference type="SMART" id="SM00297">
    <property type="entry name" value="BROMO"/>
    <property type="match status" value="1"/>
</dbReference>
<feature type="domain" description="CBP/p300-type HAT" evidence="23">
    <location>
        <begin position="1012"/>
        <end position="1371"/>
    </location>
</feature>
<keyword evidence="15" id="KW-0012">Acyltransferase</keyword>
<dbReference type="PANTHER" id="PTHR13808">
    <property type="entry name" value="CBP/P300-RELATED"/>
    <property type="match status" value="1"/>
</dbReference>
<evidence type="ECO:0000256" key="15">
    <source>
        <dbReference type="ARBA" id="ARBA00023315"/>
    </source>
</evidence>
<dbReference type="EMBL" id="OU015567">
    <property type="protein sequence ID" value="CAG5113539.1"/>
    <property type="molecule type" value="Genomic_DNA"/>
</dbReference>
<dbReference type="Pfam" id="PF23570">
    <property type="entry name" value="PHD_P300"/>
    <property type="match status" value="1"/>
</dbReference>
<feature type="region of interest" description="Disordered" evidence="19">
    <location>
        <begin position="262"/>
        <end position="307"/>
    </location>
</feature>
<name>A0ABN7TCQ2_OIKDI</name>
<dbReference type="PROSITE" id="PS01357">
    <property type="entry name" value="ZF_ZZ_1"/>
    <property type="match status" value="1"/>
</dbReference>
<feature type="compositionally biased region" description="Polar residues" evidence="19">
    <location>
        <begin position="87"/>
        <end position="104"/>
    </location>
</feature>
<evidence type="ECO:0000256" key="1">
    <source>
        <dbReference type="ARBA" id="ARBA00004123"/>
    </source>
</evidence>
<feature type="compositionally biased region" description="Basic residues" evidence="19">
    <location>
        <begin position="1270"/>
        <end position="1281"/>
    </location>
</feature>
<evidence type="ECO:0000256" key="11">
    <source>
        <dbReference type="ARBA" id="ARBA00023117"/>
    </source>
</evidence>
<keyword evidence="12" id="KW-0010">Activator</keyword>
<dbReference type="Pfam" id="PF00569">
    <property type="entry name" value="ZZ"/>
    <property type="match status" value="1"/>
</dbReference>
<dbReference type="PROSITE" id="PS50952">
    <property type="entry name" value="KIX"/>
    <property type="match status" value="1"/>
</dbReference>